<dbReference type="PANTHER" id="PTHR46796:SF2">
    <property type="entry name" value="TRANSCRIPTIONAL REGULATORY PROTEIN"/>
    <property type="match status" value="1"/>
</dbReference>
<dbReference type="Pfam" id="PF12833">
    <property type="entry name" value="HTH_18"/>
    <property type="match status" value="1"/>
</dbReference>
<evidence type="ECO:0000313" key="7">
    <source>
        <dbReference type="Proteomes" id="UP001310290"/>
    </source>
</evidence>
<dbReference type="InterPro" id="IPR009057">
    <property type="entry name" value="Homeodomain-like_sf"/>
</dbReference>
<dbReference type="EMBL" id="JARULZ010000001">
    <property type="protein sequence ID" value="MEH0633287.1"/>
    <property type="molecule type" value="Genomic_DNA"/>
</dbReference>
<feature type="region of interest" description="Disordered" evidence="4">
    <location>
        <begin position="1"/>
        <end position="20"/>
    </location>
</feature>
<comment type="caution">
    <text evidence="6">The sequence shown here is derived from an EMBL/GenBank/DDBJ whole genome shotgun (WGS) entry which is preliminary data.</text>
</comment>
<dbReference type="InterPro" id="IPR037923">
    <property type="entry name" value="HTH-like"/>
</dbReference>
<dbReference type="InterPro" id="IPR018060">
    <property type="entry name" value="HTH_AraC"/>
</dbReference>
<dbReference type="PROSITE" id="PS01124">
    <property type="entry name" value="HTH_ARAC_FAMILY_2"/>
    <property type="match status" value="1"/>
</dbReference>
<evidence type="ECO:0000256" key="3">
    <source>
        <dbReference type="ARBA" id="ARBA00023163"/>
    </source>
</evidence>
<feature type="domain" description="HTH araC/xylS-type" evidence="5">
    <location>
        <begin position="175"/>
        <end position="276"/>
    </location>
</feature>
<dbReference type="Pfam" id="PF02311">
    <property type="entry name" value="AraC_binding"/>
    <property type="match status" value="1"/>
</dbReference>
<accession>A0ABU8AHY0</accession>
<protein>
    <submittedName>
        <fullName evidence="6">AraC family transcriptional regulator</fullName>
    </submittedName>
</protein>
<feature type="compositionally biased region" description="Basic and acidic residues" evidence="4">
    <location>
        <begin position="1"/>
        <end position="13"/>
    </location>
</feature>
<keyword evidence="3" id="KW-0804">Transcription</keyword>
<dbReference type="PANTHER" id="PTHR46796">
    <property type="entry name" value="HTH-TYPE TRANSCRIPTIONAL ACTIVATOR RHAS-RELATED"/>
    <property type="match status" value="1"/>
</dbReference>
<evidence type="ECO:0000256" key="2">
    <source>
        <dbReference type="ARBA" id="ARBA00023125"/>
    </source>
</evidence>
<keyword evidence="1" id="KW-0805">Transcription regulation</keyword>
<dbReference type="SMART" id="SM00342">
    <property type="entry name" value="HTH_ARAC"/>
    <property type="match status" value="1"/>
</dbReference>
<evidence type="ECO:0000256" key="1">
    <source>
        <dbReference type="ARBA" id="ARBA00023015"/>
    </source>
</evidence>
<evidence type="ECO:0000259" key="5">
    <source>
        <dbReference type="PROSITE" id="PS01124"/>
    </source>
</evidence>
<dbReference type="RefSeq" id="WP_005478596.1">
    <property type="nucleotide sequence ID" value="NZ_JARULZ010000001.1"/>
</dbReference>
<evidence type="ECO:0000256" key="4">
    <source>
        <dbReference type="SAM" id="MobiDB-lite"/>
    </source>
</evidence>
<keyword evidence="7" id="KW-1185">Reference proteome</keyword>
<keyword evidence="2" id="KW-0238">DNA-binding</keyword>
<sequence length="282" mass="30687">MREVGGGGQERHGQTRWTRATLGRPDRPLDLLTARFDRHRYAPHTHEEFSIGICVLGASCIDYRGGGLRVGEGSIVVLAPGEVHTGESAYGTYAYRALYPAPALLTDGILGGTPHFRDPLLHDPELSAALRTAHTELSTGPDPLEAESRLPWLLTALARRHSTSRAAPDVIPGASGIALAVRDRLADELLAPPSLADLATDLGLSRYQLLRAFRTTMGMPPYAWLAQHRVSRARTLLESGGRPAEVAGQVGFADQAHMTRWFRKVLGVTPAVYRNSVQDVHR</sequence>
<name>A0ABU8AHY0_9ACTN</name>
<dbReference type="SUPFAM" id="SSF46689">
    <property type="entry name" value="Homeodomain-like"/>
    <property type="match status" value="2"/>
</dbReference>
<reference evidence="6" key="1">
    <citation type="submission" date="2023-04" db="EMBL/GenBank/DDBJ databases">
        <title>Genomic diversity of scab-causing Streptomyces spp. in the province of Quebec, Canada.</title>
        <authorList>
            <person name="Biessy A."/>
            <person name="Cadieux M."/>
            <person name="Ciotola M."/>
            <person name="Filion M."/>
        </authorList>
    </citation>
    <scope>NUCLEOTIDE SEQUENCE</scope>
    <source>
        <strain evidence="6">B21-115</strain>
    </source>
</reference>
<dbReference type="GeneID" id="96269770"/>
<organism evidence="6 7">
    <name type="scientific">Streptomyces bottropensis</name>
    <dbReference type="NCBI Taxonomy" id="42235"/>
    <lineage>
        <taxon>Bacteria</taxon>
        <taxon>Bacillati</taxon>
        <taxon>Actinomycetota</taxon>
        <taxon>Actinomycetes</taxon>
        <taxon>Kitasatosporales</taxon>
        <taxon>Streptomycetaceae</taxon>
        <taxon>Streptomyces</taxon>
    </lineage>
</organism>
<proteinExistence type="predicted"/>
<evidence type="ECO:0000313" key="6">
    <source>
        <dbReference type="EMBL" id="MEH0633287.1"/>
    </source>
</evidence>
<gene>
    <name evidence="6" type="ORF">QBA35_07865</name>
</gene>
<dbReference type="SUPFAM" id="SSF51215">
    <property type="entry name" value="Regulatory protein AraC"/>
    <property type="match status" value="1"/>
</dbReference>
<dbReference type="InterPro" id="IPR003313">
    <property type="entry name" value="AraC-bd"/>
</dbReference>
<dbReference type="Proteomes" id="UP001310290">
    <property type="component" value="Unassembled WGS sequence"/>
</dbReference>
<dbReference type="Gene3D" id="1.10.10.60">
    <property type="entry name" value="Homeodomain-like"/>
    <property type="match status" value="2"/>
</dbReference>
<dbReference type="InterPro" id="IPR050204">
    <property type="entry name" value="AraC_XylS_family_regulators"/>
</dbReference>